<evidence type="ECO:0000256" key="1">
    <source>
        <dbReference type="SAM" id="MobiDB-lite"/>
    </source>
</evidence>
<dbReference type="PROSITE" id="PS50181">
    <property type="entry name" value="FBOX"/>
    <property type="match status" value="1"/>
</dbReference>
<evidence type="ECO:0000259" key="2">
    <source>
        <dbReference type="PROSITE" id="PS50181"/>
    </source>
</evidence>
<dbReference type="InterPro" id="IPR036047">
    <property type="entry name" value="F-box-like_dom_sf"/>
</dbReference>
<dbReference type="PANTHER" id="PTHR31672:SF13">
    <property type="entry name" value="F-BOX PROTEIN CPR30-LIKE"/>
    <property type="match status" value="1"/>
</dbReference>
<name>A0A816UM86_BRANA</name>
<dbReference type="InterPro" id="IPR001810">
    <property type="entry name" value="F-box_dom"/>
</dbReference>
<feature type="region of interest" description="Disordered" evidence="1">
    <location>
        <begin position="1"/>
        <end position="28"/>
    </location>
</feature>
<feature type="compositionally biased region" description="Basic residues" evidence="1">
    <location>
        <begin position="15"/>
        <end position="28"/>
    </location>
</feature>
<evidence type="ECO:0000313" key="3">
    <source>
        <dbReference type="EMBL" id="CAF2115577.1"/>
    </source>
</evidence>
<dbReference type="SMART" id="SM00256">
    <property type="entry name" value="FBOX"/>
    <property type="match status" value="1"/>
</dbReference>
<feature type="region of interest" description="Disordered" evidence="1">
    <location>
        <begin position="86"/>
        <end position="119"/>
    </location>
</feature>
<sequence length="119" mass="14205">METAEKRVTIASSSQRKRKRRKIRRIIRKRRRRNEKLLTAPSSLPNDVIEEIFLRLPVKALIRLKSLSKQWRVAIESLSFCRETLEDRRATPRGSSQSHGHHRRKGDWMDSSPAHRHWF</sequence>
<protein>
    <submittedName>
        <fullName evidence="3">(rape) hypothetical protein</fullName>
    </submittedName>
</protein>
<dbReference type="Proteomes" id="UP001295469">
    <property type="component" value="Chromosome C08"/>
</dbReference>
<dbReference type="PANTHER" id="PTHR31672">
    <property type="entry name" value="BNACNNG10540D PROTEIN"/>
    <property type="match status" value="1"/>
</dbReference>
<dbReference type="InterPro" id="IPR050796">
    <property type="entry name" value="SCF_F-box_component"/>
</dbReference>
<feature type="domain" description="F-box" evidence="2">
    <location>
        <begin position="38"/>
        <end position="88"/>
    </location>
</feature>
<accession>A0A816UM86</accession>
<proteinExistence type="predicted"/>
<gene>
    <name evidence="3" type="ORF">DARMORV10_C08P46700.1</name>
</gene>
<dbReference type="AlphaFoldDB" id="A0A816UM86"/>
<reference evidence="3" key="1">
    <citation type="submission" date="2021-01" db="EMBL/GenBank/DDBJ databases">
        <authorList>
            <consortium name="Genoscope - CEA"/>
            <person name="William W."/>
        </authorList>
    </citation>
    <scope>NUCLEOTIDE SEQUENCE</scope>
</reference>
<dbReference type="EMBL" id="HG994372">
    <property type="protein sequence ID" value="CAF2115577.1"/>
    <property type="molecule type" value="Genomic_DNA"/>
</dbReference>
<dbReference type="SUPFAM" id="SSF81383">
    <property type="entry name" value="F-box domain"/>
    <property type="match status" value="1"/>
</dbReference>
<organism evidence="3">
    <name type="scientific">Brassica napus</name>
    <name type="common">Rape</name>
    <dbReference type="NCBI Taxonomy" id="3708"/>
    <lineage>
        <taxon>Eukaryota</taxon>
        <taxon>Viridiplantae</taxon>
        <taxon>Streptophyta</taxon>
        <taxon>Embryophyta</taxon>
        <taxon>Tracheophyta</taxon>
        <taxon>Spermatophyta</taxon>
        <taxon>Magnoliopsida</taxon>
        <taxon>eudicotyledons</taxon>
        <taxon>Gunneridae</taxon>
        <taxon>Pentapetalae</taxon>
        <taxon>rosids</taxon>
        <taxon>malvids</taxon>
        <taxon>Brassicales</taxon>
        <taxon>Brassicaceae</taxon>
        <taxon>Brassiceae</taxon>
        <taxon>Brassica</taxon>
    </lineage>
</organism>
<dbReference type="CDD" id="cd22157">
    <property type="entry name" value="F-box_AtFBW1-like"/>
    <property type="match status" value="1"/>
</dbReference>
<dbReference type="Gene3D" id="1.20.1280.50">
    <property type="match status" value="1"/>
</dbReference>
<dbReference type="Pfam" id="PF00646">
    <property type="entry name" value="F-box"/>
    <property type="match status" value="1"/>
</dbReference>